<dbReference type="SMART" id="SM00756">
    <property type="entry name" value="VKc"/>
    <property type="match status" value="1"/>
</dbReference>
<comment type="subcellular location">
    <subcellularLocation>
        <location evidence="1">Membrane</location>
        <topology evidence="1">Multi-pass membrane protein</topology>
    </subcellularLocation>
</comment>
<keyword evidence="5 10" id="KW-1133">Transmembrane helix</keyword>
<dbReference type="Gene3D" id="1.20.1440.130">
    <property type="entry name" value="VKOR domain"/>
    <property type="match status" value="1"/>
</dbReference>
<feature type="transmembrane region" description="Helical" evidence="10">
    <location>
        <begin position="39"/>
        <end position="57"/>
    </location>
</feature>
<keyword evidence="9" id="KW-0676">Redox-active center</keyword>
<dbReference type="InterPro" id="IPR038354">
    <property type="entry name" value="VKOR_sf"/>
</dbReference>
<keyword evidence="3 10" id="KW-0812">Transmembrane</keyword>
<evidence type="ECO:0000256" key="1">
    <source>
        <dbReference type="ARBA" id="ARBA00004141"/>
    </source>
</evidence>
<dbReference type="Pfam" id="PF07884">
    <property type="entry name" value="VKOR"/>
    <property type="match status" value="1"/>
</dbReference>
<evidence type="ECO:0000313" key="12">
    <source>
        <dbReference type="EMBL" id="QJW96972.1"/>
    </source>
</evidence>
<keyword evidence="6" id="KW-0560">Oxidoreductase</keyword>
<dbReference type="GO" id="GO:0016491">
    <property type="term" value="F:oxidoreductase activity"/>
    <property type="evidence" value="ECO:0007669"/>
    <property type="project" value="UniProtKB-KW"/>
</dbReference>
<dbReference type="EMBL" id="CP053452">
    <property type="protein sequence ID" value="QJW96972.1"/>
    <property type="molecule type" value="Genomic_DNA"/>
</dbReference>
<dbReference type="GO" id="GO:0048038">
    <property type="term" value="F:quinone binding"/>
    <property type="evidence" value="ECO:0007669"/>
    <property type="project" value="UniProtKB-KW"/>
</dbReference>
<gene>
    <name evidence="12" type="ORF">FTUN_4532</name>
</gene>
<evidence type="ECO:0000256" key="2">
    <source>
        <dbReference type="ARBA" id="ARBA00006214"/>
    </source>
</evidence>
<accession>A0A6M5YVP3</accession>
<feature type="transmembrane region" description="Helical" evidence="10">
    <location>
        <begin position="177"/>
        <end position="197"/>
    </location>
</feature>
<keyword evidence="4" id="KW-0874">Quinone</keyword>
<dbReference type="Gene3D" id="3.40.30.10">
    <property type="entry name" value="Glutaredoxin"/>
    <property type="match status" value="1"/>
</dbReference>
<proteinExistence type="inferred from homology"/>
<dbReference type="InterPro" id="IPR012932">
    <property type="entry name" value="VKOR"/>
</dbReference>
<evidence type="ECO:0000259" key="11">
    <source>
        <dbReference type="SMART" id="SM00756"/>
    </source>
</evidence>
<keyword evidence="8" id="KW-1015">Disulfide bond</keyword>
<evidence type="ECO:0000313" key="13">
    <source>
        <dbReference type="Proteomes" id="UP000503447"/>
    </source>
</evidence>
<sequence>MNGYEARAADGRSAPAPAILAVGRTRLCPERVIMRANLLFLRVVLLVSILGSAASLADDSFDTAPFCGFESACDAVTGTEYGRPLGLPLAAVGLAAFGVLFALALFPTARSFVLVGPLAVLGGVCGLGLIGIQSFVLERFCPLCLLVDGCAVAGAVITLRGRVWRAAGTEMSRWGRAAWAAGAIVAAAGPFLVGLMIQAGEPPVPDVVAAQWTDGAVTLVEMTDFDCYACRQSEPILAEFRRAHPEVRFVRLVAPGPAHTYARPTGRAYLAARAQGKGEEMARLLLATSNCGPDQCRQLAVGLGLDMTKYDQAIIDPATEAEMDVNIGAAMTAGTGLPMVWVQGARIQGVPNPATLALALKRAQAARGG</sequence>
<dbReference type="AlphaFoldDB" id="A0A6M5YVP3"/>
<dbReference type="KEGG" id="ftj:FTUN_4532"/>
<evidence type="ECO:0000256" key="6">
    <source>
        <dbReference type="ARBA" id="ARBA00023002"/>
    </source>
</evidence>
<evidence type="ECO:0000256" key="9">
    <source>
        <dbReference type="ARBA" id="ARBA00023284"/>
    </source>
</evidence>
<protein>
    <recommendedName>
        <fullName evidence="11">Vitamin K epoxide reductase domain-containing protein</fullName>
    </recommendedName>
</protein>
<dbReference type="InterPro" id="IPR036249">
    <property type="entry name" value="Thioredoxin-like_sf"/>
</dbReference>
<name>A0A6M5YVP3_9BACT</name>
<evidence type="ECO:0000256" key="4">
    <source>
        <dbReference type="ARBA" id="ARBA00022719"/>
    </source>
</evidence>
<evidence type="ECO:0000256" key="8">
    <source>
        <dbReference type="ARBA" id="ARBA00023157"/>
    </source>
</evidence>
<dbReference type="GO" id="GO:0016020">
    <property type="term" value="C:membrane"/>
    <property type="evidence" value="ECO:0007669"/>
    <property type="project" value="UniProtKB-SubCell"/>
</dbReference>
<evidence type="ECO:0000256" key="5">
    <source>
        <dbReference type="ARBA" id="ARBA00022989"/>
    </source>
</evidence>
<keyword evidence="13" id="KW-1185">Reference proteome</keyword>
<evidence type="ECO:0000256" key="10">
    <source>
        <dbReference type="SAM" id="Phobius"/>
    </source>
</evidence>
<dbReference type="Proteomes" id="UP000503447">
    <property type="component" value="Chromosome"/>
</dbReference>
<feature type="transmembrane region" description="Helical" evidence="10">
    <location>
        <begin position="112"/>
        <end position="130"/>
    </location>
</feature>
<keyword evidence="7 10" id="KW-0472">Membrane</keyword>
<feature type="transmembrane region" description="Helical" evidence="10">
    <location>
        <begin position="85"/>
        <end position="105"/>
    </location>
</feature>
<organism evidence="12 13">
    <name type="scientific">Frigoriglobus tundricola</name>
    <dbReference type="NCBI Taxonomy" id="2774151"/>
    <lineage>
        <taxon>Bacteria</taxon>
        <taxon>Pseudomonadati</taxon>
        <taxon>Planctomycetota</taxon>
        <taxon>Planctomycetia</taxon>
        <taxon>Gemmatales</taxon>
        <taxon>Gemmataceae</taxon>
        <taxon>Frigoriglobus</taxon>
    </lineage>
</organism>
<feature type="domain" description="Vitamin K epoxide reductase" evidence="11">
    <location>
        <begin position="37"/>
        <end position="162"/>
    </location>
</feature>
<evidence type="ECO:0000256" key="3">
    <source>
        <dbReference type="ARBA" id="ARBA00022692"/>
    </source>
</evidence>
<reference evidence="13" key="1">
    <citation type="submission" date="2020-05" db="EMBL/GenBank/DDBJ databases">
        <title>Frigoriglobus tundricola gen. nov., sp. nov., a psychrotolerant cellulolytic planctomycete of the family Gemmataceae with two divergent copies of 16S rRNA gene.</title>
        <authorList>
            <person name="Kulichevskaya I.S."/>
            <person name="Ivanova A.A."/>
            <person name="Naumoff D.G."/>
            <person name="Beletsky A.V."/>
            <person name="Rijpstra W.I.C."/>
            <person name="Sinninghe Damste J.S."/>
            <person name="Mardanov A.V."/>
            <person name="Ravin N.V."/>
            <person name="Dedysh S.N."/>
        </authorList>
    </citation>
    <scope>NUCLEOTIDE SEQUENCE [LARGE SCALE GENOMIC DNA]</scope>
    <source>
        <strain evidence="13">PL17</strain>
    </source>
</reference>
<comment type="similarity">
    <text evidence="2">Belongs to the VKOR family.</text>
</comment>
<feature type="transmembrane region" description="Helical" evidence="10">
    <location>
        <begin position="136"/>
        <end position="157"/>
    </location>
</feature>
<dbReference type="SUPFAM" id="SSF52833">
    <property type="entry name" value="Thioredoxin-like"/>
    <property type="match status" value="1"/>
</dbReference>
<evidence type="ECO:0000256" key="7">
    <source>
        <dbReference type="ARBA" id="ARBA00023136"/>
    </source>
</evidence>